<dbReference type="EMBL" id="KZ772821">
    <property type="protein sequence ID" value="PTQ28929.1"/>
    <property type="molecule type" value="Genomic_DNA"/>
</dbReference>
<keyword evidence="2" id="KW-1185">Reference proteome</keyword>
<gene>
    <name evidence="1" type="ORF">MARPO_0151s0006</name>
</gene>
<protein>
    <submittedName>
        <fullName evidence="1">Uncharacterized protein</fullName>
    </submittedName>
</protein>
<dbReference type="Gramene" id="Mp8g15000.1">
    <property type="protein sequence ID" value="Mp8g15000.1.cds1"/>
    <property type="gene ID" value="Mp8g15000"/>
</dbReference>
<name>A0A2R6W4Z5_MARPO</name>
<evidence type="ECO:0000313" key="1">
    <source>
        <dbReference type="EMBL" id="PTQ28929.1"/>
    </source>
</evidence>
<dbReference type="AlphaFoldDB" id="A0A2R6W4Z5"/>
<proteinExistence type="predicted"/>
<dbReference type="Proteomes" id="UP000244005">
    <property type="component" value="Unassembled WGS sequence"/>
</dbReference>
<evidence type="ECO:0000313" key="2">
    <source>
        <dbReference type="Proteomes" id="UP000244005"/>
    </source>
</evidence>
<sequence>MERRAFTSSPLHAAILNSELFLQATALFIQNRQMILHSAKKMKMKMNETMFIIISTLCVSVWQLSSVQASAAAPAATAAQTVQPLLCAQRVAVWNDESNDSLNIECSPTDNPSGPHVAASLTHPGGNFFFNPLMHDAEADQWTCIVGLAHAPGCLKFTAWADEQHQSSLVAPCHFCAYKVSTLGLWIDANSCHWSELPHWHLLQVPMGHNCSF</sequence>
<accession>A0A2R6W4Z5</accession>
<organism evidence="1 2">
    <name type="scientific">Marchantia polymorpha</name>
    <name type="common">Common liverwort</name>
    <name type="synonym">Marchantia aquatica</name>
    <dbReference type="NCBI Taxonomy" id="3197"/>
    <lineage>
        <taxon>Eukaryota</taxon>
        <taxon>Viridiplantae</taxon>
        <taxon>Streptophyta</taxon>
        <taxon>Embryophyta</taxon>
        <taxon>Marchantiophyta</taxon>
        <taxon>Marchantiopsida</taxon>
        <taxon>Marchantiidae</taxon>
        <taxon>Marchantiales</taxon>
        <taxon>Marchantiaceae</taxon>
        <taxon>Marchantia</taxon>
    </lineage>
</organism>
<reference evidence="2" key="1">
    <citation type="journal article" date="2017" name="Cell">
        <title>Insights into land plant evolution garnered from the Marchantia polymorpha genome.</title>
        <authorList>
            <person name="Bowman J.L."/>
            <person name="Kohchi T."/>
            <person name="Yamato K.T."/>
            <person name="Jenkins J."/>
            <person name="Shu S."/>
            <person name="Ishizaki K."/>
            <person name="Yamaoka S."/>
            <person name="Nishihama R."/>
            <person name="Nakamura Y."/>
            <person name="Berger F."/>
            <person name="Adam C."/>
            <person name="Aki S.S."/>
            <person name="Althoff F."/>
            <person name="Araki T."/>
            <person name="Arteaga-Vazquez M.A."/>
            <person name="Balasubrmanian S."/>
            <person name="Barry K."/>
            <person name="Bauer D."/>
            <person name="Boehm C.R."/>
            <person name="Briginshaw L."/>
            <person name="Caballero-Perez J."/>
            <person name="Catarino B."/>
            <person name="Chen F."/>
            <person name="Chiyoda S."/>
            <person name="Chovatia M."/>
            <person name="Davies K.M."/>
            <person name="Delmans M."/>
            <person name="Demura T."/>
            <person name="Dierschke T."/>
            <person name="Dolan L."/>
            <person name="Dorantes-Acosta A.E."/>
            <person name="Eklund D.M."/>
            <person name="Florent S.N."/>
            <person name="Flores-Sandoval E."/>
            <person name="Fujiyama A."/>
            <person name="Fukuzawa H."/>
            <person name="Galik B."/>
            <person name="Grimanelli D."/>
            <person name="Grimwood J."/>
            <person name="Grossniklaus U."/>
            <person name="Hamada T."/>
            <person name="Haseloff J."/>
            <person name="Hetherington A.J."/>
            <person name="Higo A."/>
            <person name="Hirakawa Y."/>
            <person name="Hundley H.N."/>
            <person name="Ikeda Y."/>
            <person name="Inoue K."/>
            <person name="Inoue S.I."/>
            <person name="Ishida S."/>
            <person name="Jia Q."/>
            <person name="Kakita M."/>
            <person name="Kanazawa T."/>
            <person name="Kawai Y."/>
            <person name="Kawashima T."/>
            <person name="Kennedy M."/>
            <person name="Kinose K."/>
            <person name="Kinoshita T."/>
            <person name="Kohara Y."/>
            <person name="Koide E."/>
            <person name="Komatsu K."/>
            <person name="Kopischke S."/>
            <person name="Kubo M."/>
            <person name="Kyozuka J."/>
            <person name="Lagercrantz U."/>
            <person name="Lin S.S."/>
            <person name="Lindquist E."/>
            <person name="Lipzen A.M."/>
            <person name="Lu C.W."/>
            <person name="De Luna E."/>
            <person name="Martienssen R.A."/>
            <person name="Minamino N."/>
            <person name="Mizutani M."/>
            <person name="Mizutani M."/>
            <person name="Mochizuki N."/>
            <person name="Monte I."/>
            <person name="Mosher R."/>
            <person name="Nagasaki H."/>
            <person name="Nakagami H."/>
            <person name="Naramoto S."/>
            <person name="Nishitani K."/>
            <person name="Ohtani M."/>
            <person name="Okamoto T."/>
            <person name="Okumura M."/>
            <person name="Phillips J."/>
            <person name="Pollak B."/>
            <person name="Reinders A."/>
            <person name="Rovekamp M."/>
            <person name="Sano R."/>
            <person name="Sawa S."/>
            <person name="Schmid M.W."/>
            <person name="Shirakawa M."/>
            <person name="Solano R."/>
            <person name="Spunde A."/>
            <person name="Suetsugu N."/>
            <person name="Sugano S."/>
            <person name="Sugiyama A."/>
            <person name="Sun R."/>
            <person name="Suzuki Y."/>
            <person name="Takenaka M."/>
            <person name="Takezawa D."/>
            <person name="Tomogane H."/>
            <person name="Tsuzuki M."/>
            <person name="Ueda T."/>
            <person name="Umeda M."/>
            <person name="Ward J.M."/>
            <person name="Watanabe Y."/>
            <person name="Yazaki K."/>
            <person name="Yokoyama R."/>
            <person name="Yoshitake Y."/>
            <person name="Yotsui I."/>
            <person name="Zachgo S."/>
            <person name="Schmutz J."/>
        </authorList>
    </citation>
    <scope>NUCLEOTIDE SEQUENCE [LARGE SCALE GENOMIC DNA]</scope>
    <source>
        <strain evidence="2">Tak-1</strain>
    </source>
</reference>